<gene>
    <name evidence="1" type="ORF">U3653_21470</name>
</gene>
<protein>
    <submittedName>
        <fullName evidence="1">SAM-dependent methyltransferase</fullName>
        <ecNumber evidence="1">2.1.1.-</ecNumber>
    </submittedName>
</protein>
<dbReference type="EC" id="2.1.1.-" evidence="1"/>
<evidence type="ECO:0000313" key="2">
    <source>
        <dbReference type="Proteomes" id="UP001348098"/>
    </source>
</evidence>
<dbReference type="InterPro" id="IPR006764">
    <property type="entry name" value="SAM_dep_MeTrfase_SAV2177_type"/>
</dbReference>
<dbReference type="EMBL" id="JAYKYQ010000009">
    <property type="protein sequence ID" value="MEB3512607.1"/>
    <property type="molecule type" value="Genomic_DNA"/>
</dbReference>
<comment type="caution">
    <text evidence="1">The sequence shown here is derived from an EMBL/GenBank/DDBJ whole genome shotgun (WGS) entry which is preliminary data.</text>
</comment>
<dbReference type="InterPro" id="IPR029063">
    <property type="entry name" value="SAM-dependent_MTases_sf"/>
</dbReference>
<sequence>MPDGHARVRAGSSTKLDTSLPHEARVYDYWLGGKDNYPADRALGDTVAMHIPGIRDMARANRAFLGRAVRHLAGEAGIDQFLDIGTGLPTAGNTHEVAQRIAPAARVVYVDNDPLVLAHARALTASTPQGRIAYLDADLRDPGAILDAPELADTFDPHRPLAILLVAVMMFFRDSDDPYGVVRRLLAAAPSGSYLVLTHFTGDFDPRPMARARAAAEQAGIAFQPRSRAETESFFAGTELVEPGIVPADAWRPDTDAAPAAARSAWYWAGVGRKP</sequence>
<dbReference type="Gene3D" id="3.40.50.150">
    <property type="entry name" value="Vaccinia Virus protein VP39"/>
    <property type="match status" value="1"/>
</dbReference>
<keyword evidence="2" id="KW-1185">Reference proteome</keyword>
<organism evidence="1 2">
    <name type="scientific">Nocardia implantans</name>
    <dbReference type="NCBI Taxonomy" id="3108168"/>
    <lineage>
        <taxon>Bacteria</taxon>
        <taxon>Bacillati</taxon>
        <taxon>Actinomycetota</taxon>
        <taxon>Actinomycetes</taxon>
        <taxon>Mycobacteriales</taxon>
        <taxon>Nocardiaceae</taxon>
        <taxon>Nocardia</taxon>
    </lineage>
</organism>
<proteinExistence type="predicted"/>
<dbReference type="SUPFAM" id="SSF53335">
    <property type="entry name" value="S-adenosyl-L-methionine-dependent methyltransferases"/>
    <property type="match status" value="1"/>
</dbReference>
<reference evidence="1 2" key="1">
    <citation type="submission" date="2023-12" db="EMBL/GenBank/DDBJ databases">
        <title>novel species in genus Nocarida.</title>
        <authorList>
            <person name="Li Z."/>
        </authorList>
    </citation>
    <scope>NUCLEOTIDE SEQUENCE [LARGE SCALE GENOMIC DNA]</scope>
    <source>
        <strain evidence="1 2">CDC186</strain>
    </source>
</reference>
<keyword evidence="1" id="KW-0489">Methyltransferase</keyword>
<name>A0ABU6AYN7_9NOCA</name>
<dbReference type="GO" id="GO:0008168">
    <property type="term" value="F:methyltransferase activity"/>
    <property type="evidence" value="ECO:0007669"/>
    <property type="project" value="UniProtKB-KW"/>
</dbReference>
<keyword evidence="1" id="KW-0808">Transferase</keyword>
<accession>A0ABU6AYN7</accession>
<dbReference type="PIRSF" id="PIRSF017393">
    <property type="entry name" value="MTase_SAV2177"/>
    <property type="match status" value="1"/>
</dbReference>
<dbReference type="Proteomes" id="UP001348098">
    <property type="component" value="Unassembled WGS sequence"/>
</dbReference>
<dbReference type="Pfam" id="PF04672">
    <property type="entry name" value="Methyltransf_19"/>
    <property type="match status" value="1"/>
</dbReference>
<dbReference type="GO" id="GO:0032259">
    <property type="term" value="P:methylation"/>
    <property type="evidence" value="ECO:0007669"/>
    <property type="project" value="UniProtKB-KW"/>
</dbReference>
<dbReference type="CDD" id="cd02440">
    <property type="entry name" value="AdoMet_MTases"/>
    <property type="match status" value="1"/>
</dbReference>
<dbReference type="RefSeq" id="WP_195081695.1">
    <property type="nucleotide sequence ID" value="NZ_JAYESH010000007.1"/>
</dbReference>
<evidence type="ECO:0000313" key="1">
    <source>
        <dbReference type="EMBL" id="MEB3512607.1"/>
    </source>
</evidence>